<name>A0AAU7AWC7_9ACTN</name>
<dbReference type="EMBL" id="CP114014">
    <property type="protein sequence ID" value="XAY06004.1"/>
    <property type="molecule type" value="Genomic_DNA"/>
</dbReference>
<keyword evidence="2" id="KW-0812">Transmembrane</keyword>
<gene>
    <name evidence="3" type="ORF">DSM112329_02865</name>
</gene>
<feature type="region of interest" description="Disordered" evidence="1">
    <location>
        <begin position="65"/>
        <end position="87"/>
    </location>
</feature>
<feature type="transmembrane region" description="Helical" evidence="2">
    <location>
        <begin position="44"/>
        <end position="65"/>
    </location>
</feature>
<dbReference type="AlphaFoldDB" id="A0AAU7AWC7"/>
<dbReference type="KEGG" id="parq:DSM112329_02865"/>
<evidence type="ECO:0000256" key="2">
    <source>
        <dbReference type="SAM" id="Phobius"/>
    </source>
</evidence>
<protein>
    <submittedName>
        <fullName evidence="3">Uncharacterized protein</fullName>
    </submittedName>
</protein>
<organism evidence="3">
    <name type="scientific">Paraconexibacter sp. AEG42_29</name>
    <dbReference type="NCBI Taxonomy" id="2997339"/>
    <lineage>
        <taxon>Bacteria</taxon>
        <taxon>Bacillati</taxon>
        <taxon>Actinomycetota</taxon>
        <taxon>Thermoleophilia</taxon>
        <taxon>Solirubrobacterales</taxon>
        <taxon>Paraconexibacteraceae</taxon>
        <taxon>Paraconexibacter</taxon>
    </lineage>
</organism>
<feature type="transmembrane region" description="Helical" evidence="2">
    <location>
        <begin position="16"/>
        <end position="37"/>
    </location>
</feature>
<evidence type="ECO:0000256" key="1">
    <source>
        <dbReference type="SAM" id="MobiDB-lite"/>
    </source>
</evidence>
<sequence>MRFCAAASFGARAESVTATVVVVCLVAAGTELVVLVAGTTAVRLGVVVAIAVTALVLIAAALPGADAPSSSVPQPAMPAPAATPVTKATRTVRRALLPG</sequence>
<keyword evidence="2" id="KW-0472">Membrane</keyword>
<accession>A0AAU7AWC7</accession>
<reference evidence="3" key="1">
    <citation type="submission" date="2022-12" db="EMBL/GenBank/DDBJ databases">
        <title>Paraconexibacter alkalitolerans sp. nov. and Baekduia alba sp. nov., isolated from soil and emended description of the genera Paraconexibacter (Chun et al., 2020) and Baekduia (An et al., 2020).</title>
        <authorList>
            <person name="Vieira S."/>
            <person name="Huber K.J."/>
            <person name="Geppert A."/>
            <person name="Wolf J."/>
            <person name="Neumann-Schaal M."/>
            <person name="Muesken M."/>
            <person name="Overmann J."/>
        </authorList>
    </citation>
    <scope>NUCLEOTIDE SEQUENCE</scope>
    <source>
        <strain evidence="3">AEG42_29</strain>
    </source>
</reference>
<proteinExistence type="predicted"/>
<keyword evidence="2" id="KW-1133">Transmembrane helix</keyword>
<evidence type="ECO:0000313" key="3">
    <source>
        <dbReference type="EMBL" id="XAY06004.1"/>
    </source>
</evidence>